<feature type="region of interest" description="Disordered" evidence="1">
    <location>
        <begin position="1"/>
        <end position="32"/>
    </location>
</feature>
<keyword evidence="3" id="KW-1185">Reference proteome</keyword>
<evidence type="ECO:0000313" key="3">
    <source>
        <dbReference type="Proteomes" id="UP000653099"/>
    </source>
</evidence>
<name>A0A830E8M4_9EURY</name>
<accession>A0A830E8M4</accession>
<reference evidence="2" key="1">
    <citation type="journal article" date="2014" name="Int. J. Syst. Evol. Microbiol.">
        <title>Complete genome sequence of Corynebacterium casei LMG S-19264T (=DSM 44701T), isolated from a smear-ripened cheese.</title>
        <authorList>
            <consortium name="US DOE Joint Genome Institute (JGI-PGF)"/>
            <person name="Walter F."/>
            <person name="Albersmeier A."/>
            <person name="Kalinowski J."/>
            <person name="Ruckert C."/>
        </authorList>
    </citation>
    <scope>NUCLEOTIDE SEQUENCE</scope>
    <source>
        <strain evidence="2">JCM 14359</strain>
    </source>
</reference>
<comment type="caution">
    <text evidence="2">The sequence shown here is derived from an EMBL/GenBank/DDBJ whole genome shotgun (WGS) entry which is preliminary data.</text>
</comment>
<evidence type="ECO:0000256" key="1">
    <source>
        <dbReference type="SAM" id="MobiDB-lite"/>
    </source>
</evidence>
<dbReference type="AlphaFoldDB" id="A0A830E8M4"/>
<gene>
    <name evidence="2" type="ORF">GCM10008995_07500</name>
</gene>
<dbReference type="Proteomes" id="UP000653099">
    <property type="component" value="Unassembled WGS sequence"/>
</dbReference>
<feature type="compositionally biased region" description="Basic residues" evidence="1">
    <location>
        <begin position="1"/>
        <end position="12"/>
    </location>
</feature>
<dbReference type="EMBL" id="BMOC01000003">
    <property type="protein sequence ID" value="GGJ00154.1"/>
    <property type="molecule type" value="Genomic_DNA"/>
</dbReference>
<protein>
    <submittedName>
        <fullName evidence="2">Uncharacterized protein</fullName>
    </submittedName>
</protein>
<organism evidence="2 3">
    <name type="scientific">Halobellus salinus</name>
    <dbReference type="NCBI Taxonomy" id="931585"/>
    <lineage>
        <taxon>Archaea</taxon>
        <taxon>Methanobacteriati</taxon>
        <taxon>Methanobacteriota</taxon>
        <taxon>Stenosarchaea group</taxon>
        <taxon>Halobacteria</taxon>
        <taxon>Halobacteriales</taxon>
        <taxon>Haloferacaceae</taxon>
        <taxon>Halobellus</taxon>
    </lineage>
</organism>
<sequence>MAGRRGRLRGSYHRQWSDEGGATGDTSKATGPFHTVGYNYVKIFDTPGCRNTSRDYSRQYQSRLHGLANRPPAGAFEVATGSPAYVNTTRIAGARGLVFQTVYWYTLICD</sequence>
<reference evidence="2" key="2">
    <citation type="submission" date="2020-09" db="EMBL/GenBank/DDBJ databases">
        <authorList>
            <person name="Sun Q."/>
            <person name="Ohkuma M."/>
        </authorList>
    </citation>
    <scope>NUCLEOTIDE SEQUENCE</scope>
    <source>
        <strain evidence="2">JCM 14359</strain>
    </source>
</reference>
<proteinExistence type="predicted"/>
<evidence type="ECO:0000313" key="2">
    <source>
        <dbReference type="EMBL" id="GGJ00154.1"/>
    </source>
</evidence>